<sequence>MSSTTHSVQPLNGQHEREPLLQSAASSYPSSTTLVEIEDTAAPGANSRHDGFPKVHVVATDRLAHHREMVRERFSFNWWLEWTIIIFVFSITGSSTMMIVRPLLKVLGFTGSLGAGPWSFRIAYICLTLPLYSLMLLLISSLFCRRSYFENILIRMWGRFWPSRLMRRSTTRESVP</sequence>
<keyword evidence="1" id="KW-1133">Transmembrane helix</keyword>
<reference evidence="3" key="2">
    <citation type="journal article" date="2022" name="Microbiol. Resour. Announc.">
        <title>Whole-Genome Sequence of Entomortierella parvispora E1425, a Mucoromycotan Fungus Associated with Burkholderiaceae-Related Endosymbiotic Bacteria.</title>
        <authorList>
            <person name="Herlambang A."/>
            <person name="Guo Y."/>
            <person name="Takashima Y."/>
            <person name="Narisawa K."/>
            <person name="Ohta H."/>
            <person name="Nishizawa T."/>
        </authorList>
    </citation>
    <scope>NUCLEOTIDE SEQUENCE</scope>
    <source>
        <strain evidence="3">E1425</strain>
    </source>
</reference>
<feature type="domain" description="DUF6787" evidence="2">
    <location>
        <begin position="84"/>
        <end position="160"/>
    </location>
</feature>
<reference evidence="3" key="1">
    <citation type="submission" date="2021-11" db="EMBL/GenBank/DDBJ databases">
        <authorList>
            <person name="Herlambang A."/>
            <person name="Guo Y."/>
            <person name="Takashima Y."/>
            <person name="Nishizawa T."/>
        </authorList>
    </citation>
    <scope>NUCLEOTIDE SEQUENCE</scope>
    <source>
        <strain evidence="3">E1425</strain>
    </source>
</reference>
<gene>
    <name evidence="3" type="ORF">EMPS_04747</name>
</gene>
<protein>
    <recommendedName>
        <fullName evidence="2">DUF6787 domain-containing protein</fullName>
    </recommendedName>
</protein>
<proteinExistence type="predicted"/>
<dbReference type="InterPro" id="IPR046714">
    <property type="entry name" value="DUF6787"/>
</dbReference>
<evidence type="ECO:0000313" key="4">
    <source>
        <dbReference type="Proteomes" id="UP000827284"/>
    </source>
</evidence>
<dbReference type="Pfam" id="PF20584">
    <property type="entry name" value="DUF6787"/>
    <property type="match status" value="1"/>
</dbReference>
<evidence type="ECO:0000313" key="3">
    <source>
        <dbReference type="EMBL" id="GJJ72390.1"/>
    </source>
</evidence>
<evidence type="ECO:0000256" key="1">
    <source>
        <dbReference type="SAM" id="Phobius"/>
    </source>
</evidence>
<comment type="caution">
    <text evidence="3">The sequence shown here is derived from an EMBL/GenBank/DDBJ whole genome shotgun (WGS) entry which is preliminary data.</text>
</comment>
<keyword evidence="1" id="KW-0472">Membrane</keyword>
<accession>A0A9P3H935</accession>
<evidence type="ECO:0000259" key="2">
    <source>
        <dbReference type="Pfam" id="PF20584"/>
    </source>
</evidence>
<feature type="transmembrane region" description="Helical" evidence="1">
    <location>
        <begin position="120"/>
        <end position="144"/>
    </location>
</feature>
<dbReference type="Proteomes" id="UP000827284">
    <property type="component" value="Unassembled WGS sequence"/>
</dbReference>
<dbReference type="AlphaFoldDB" id="A0A9P3H935"/>
<keyword evidence="4" id="KW-1185">Reference proteome</keyword>
<dbReference type="OrthoDB" id="270912at2759"/>
<organism evidence="3 4">
    <name type="scientific">Entomortierella parvispora</name>
    <dbReference type="NCBI Taxonomy" id="205924"/>
    <lineage>
        <taxon>Eukaryota</taxon>
        <taxon>Fungi</taxon>
        <taxon>Fungi incertae sedis</taxon>
        <taxon>Mucoromycota</taxon>
        <taxon>Mortierellomycotina</taxon>
        <taxon>Mortierellomycetes</taxon>
        <taxon>Mortierellales</taxon>
        <taxon>Mortierellaceae</taxon>
        <taxon>Entomortierella</taxon>
    </lineage>
</organism>
<feature type="transmembrane region" description="Helical" evidence="1">
    <location>
        <begin position="79"/>
        <end position="100"/>
    </location>
</feature>
<dbReference type="EMBL" id="BQFW01000006">
    <property type="protein sequence ID" value="GJJ72390.1"/>
    <property type="molecule type" value="Genomic_DNA"/>
</dbReference>
<keyword evidence="1" id="KW-0812">Transmembrane</keyword>
<name>A0A9P3H935_9FUNG</name>